<name>A0ABW5TSU9_9SPHI</name>
<gene>
    <name evidence="2" type="ORF">ACFSSE_05710</name>
</gene>
<feature type="transmembrane region" description="Helical" evidence="1">
    <location>
        <begin position="6"/>
        <end position="23"/>
    </location>
</feature>
<organism evidence="2 3">
    <name type="scientific">Pedobacter alpinus</name>
    <dbReference type="NCBI Taxonomy" id="1590643"/>
    <lineage>
        <taxon>Bacteria</taxon>
        <taxon>Pseudomonadati</taxon>
        <taxon>Bacteroidota</taxon>
        <taxon>Sphingobacteriia</taxon>
        <taxon>Sphingobacteriales</taxon>
        <taxon>Sphingobacteriaceae</taxon>
        <taxon>Pedobacter</taxon>
    </lineage>
</organism>
<keyword evidence="3" id="KW-1185">Reference proteome</keyword>
<reference evidence="3" key="1">
    <citation type="journal article" date="2019" name="Int. J. Syst. Evol. Microbiol.">
        <title>The Global Catalogue of Microorganisms (GCM) 10K type strain sequencing project: providing services to taxonomists for standard genome sequencing and annotation.</title>
        <authorList>
            <consortium name="The Broad Institute Genomics Platform"/>
            <consortium name="The Broad Institute Genome Sequencing Center for Infectious Disease"/>
            <person name="Wu L."/>
            <person name="Ma J."/>
        </authorList>
    </citation>
    <scope>NUCLEOTIDE SEQUENCE [LARGE SCALE GENOMIC DNA]</scope>
    <source>
        <strain evidence="3">KCTC 42456</strain>
    </source>
</reference>
<evidence type="ECO:0000256" key="1">
    <source>
        <dbReference type="SAM" id="Phobius"/>
    </source>
</evidence>
<keyword evidence="1" id="KW-0812">Transmembrane</keyword>
<dbReference type="RefSeq" id="WP_379046655.1">
    <property type="nucleotide sequence ID" value="NZ_JBHSKW010000062.1"/>
</dbReference>
<evidence type="ECO:0000313" key="3">
    <source>
        <dbReference type="Proteomes" id="UP001597546"/>
    </source>
</evidence>
<keyword evidence="1" id="KW-1133">Transmembrane helix</keyword>
<dbReference type="Proteomes" id="UP001597546">
    <property type="component" value="Unassembled WGS sequence"/>
</dbReference>
<sequence length="51" mass="5793">MNWIYFFVGIGFLTAGYLIYQGIKNGFASKKTNWSGPILPLYVQVWGAFTL</sequence>
<protein>
    <submittedName>
        <fullName evidence="2">Uncharacterized protein</fullName>
    </submittedName>
</protein>
<dbReference type="EMBL" id="JBHULV010000016">
    <property type="protein sequence ID" value="MFD2731196.1"/>
    <property type="molecule type" value="Genomic_DNA"/>
</dbReference>
<keyword evidence="1" id="KW-0472">Membrane</keyword>
<evidence type="ECO:0000313" key="2">
    <source>
        <dbReference type="EMBL" id="MFD2731196.1"/>
    </source>
</evidence>
<proteinExistence type="predicted"/>
<accession>A0ABW5TSU9</accession>
<comment type="caution">
    <text evidence="2">The sequence shown here is derived from an EMBL/GenBank/DDBJ whole genome shotgun (WGS) entry which is preliminary data.</text>
</comment>